<feature type="domain" description="DUF4351" evidence="1">
    <location>
        <begin position="130"/>
        <end position="181"/>
    </location>
</feature>
<dbReference type="InterPro" id="IPR025587">
    <property type="entry name" value="DUF4351"/>
</dbReference>
<proteinExistence type="predicted"/>
<protein>
    <recommendedName>
        <fullName evidence="1">DUF4351 domain-containing protein</fullName>
    </recommendedName>
</protein>
<dbReference type="Pfam" id="PF14261">
    <property type="entry name" value="DUF4351"/>
    <property type="match status" value="1"/>
</dbReference>
<accession>A0A450YAP6</accession>
<sequence length="184" mass="21297">MTIPDGIDLPGIRYRYGIVDMRNVDCRRLLERDTPDALVLAILCDFGDRDPQAVVNHIYGRIAALLGNELKRFREYVEMVHILSTNRDLAKQIEEADKMLTRIDVERMPAYWRVLEKGMEKGMKQGMALGREEGEAIFFMRLLHHKFGALPLELERRIRGARPEALATWGERVLEARTLEEVFS</sequence>
<reference evidence="2" key="1">
    <citation type="submission" date="2019-02" db="EMBL/GenBank/DDBJ databases">
        <authorList>
            <person name="Gruber-Vodicka R. H."/>
            <person name="Seah K. B. B."/>
        </authorList>
    </citation>
    <scope>NUCLEOTIDE SEQUENCE</scope>
    <source>
        <strain evidence="2">BECK_BZ123</strain>
    </source>
</reference>
<gene>
    <name evidence="2" type="ORF">BECKTC1821D_GA0114238_10058</name>
</gene>
<dbReference type="PANTHER" id="PTHR35586:SF1">
    <property type="entry name" value="SLL1691 PROTEIN"/>
    <property type="match status" value="1"/>
</dbReference>
<evidence type="ECO:0000259" key="1">
    <source>
        <dbReference type="Pfam" id="PF14261"/>
    </source>
</evidence>
<dbReference type="EMBL" id="CAADFS010000005">
    <property type="protein sequence ID" value="VFK38612.1"/>
    <property type="molecule type" value="Genomic_DNA"/>
</dbReference>
<dbReference type="PANTHER" id="PTHR35586">
    <property type="entry name" value="SLL1691 PROTEIN"/>
    <property type="match status" value="1"/>
</dbReference>
<dbReference type="AlphaFoldDB" id="A0A450YAP6"/>
<organism evidence="2">
    <name type="scientific">Candidatus Kentrum sp. TC</name>
    <dbReference type="NCBI Taxonomy" id="2126339"/>
    <lineage>
        <taxon>Bacteria</taxon>
        <taxon>Pseudomonadati</taxon>
        <taxon>Pseudomonadota</taxon>
        <taxon>Gammaproteobacteria</taxon>
        <taxon>Candidatus Kentrum</taxon>
    </lineage>
</organism>
<evidence type="ECO:0000313" key="2">
    <source>
        <dbReference type="EMBL" id="VFK38612.1"/>
    </source>
</evidence>
<name>A0A450YAP6_9GAMM</name>